<evidence type="ECO:0000313" key="2">
    <source>
        <dbReference type="Proteomes" id="UP000054549"/>
    </source>
</evidence>
<dbReference type="HOGENOM" id="CLU_2978697_0_0_1"/>
<protein>
    <submittedName>
        <fullName evidence="1">Uncharacterized protein</fullName>
    </submittedName>
</protein>
<dbReference type="AlphaFoldDB" id="A0A0C2S8S6"/>
<proteinExistence type="predicted"/>
<dbReference type="EMBL" id="KN818320">
    <property type="protein sequence ID" value="KIL59200.1"/>
    <property type="molecule type" value="Genomic_DNA"/>
</dbReference>
<dbReference type="InParanoid" id="A0A0C2S8S6"/>
<organism evidence="1 2">
    <name type="scientific">Amanita muscaria (strain Koide BX008)</name>
    <dbReference type="NCBI Taxonomy" id="946122"/>
    <lineage>
        <taxon>Eukaryota</taxon>
        <taxon>Fungi</taxon>
        <taxon>Dikarya</taxon>
        <taxon>Basidiomycota</taxon>
        <taxon>Agaricomycotina</taxon>
        <taxon>Agaricomycetes</taxon>
        <taxon>Agaricomycetidae</taxon>
        <taxon>Agaricales</taxon>
        <taxon>Pluteineae</taxon>
        <taxon>Amanitaceae</taxon>
        <taxon>Amanita</taxon>
    </lineage>
</organism>
<sequence>MYSEMRNTLLCSMSHDSPIVIHGFDVTIMRWRFQINTCRSVLLKTQGPVPGWSPQIRL</sequence>
<keyword evidence="2" id="KW-1185">Reference proteome</keyword>
<accession>A0A0C2S8S6</accession>
<gene>
    <name evidence="1" type="ORF">M378DRAFT_169589</name>
</gene>
<reference evidence="1 2" key="1">
    <citation type="submission" date="2014-04" db="EMBL/GenBank/DDBJ databases">
        <title>Evolutionary Origins and Diversification of the Mycorrhizal Mutualists.</title>
        <authorList>
            <consortium name="DOE Joint Genome Institute"/>
            <consortium name="Mycorrhizal Genomics Consortium"/>
            <person name="Kohler A."/>
            <person name="Kuo A."/>
            <person name="Nagy L.G."/>
            <person name="Floudas D."/>
            <person name="Copeland A."/>
            <person name="Barry K.W."/>
            <person name="Cichocki N."/>
            <person name="Veneault-Fourrey C."/>
            <person name="LaButti K."/>
            <person name="Lindquist E.A."/>
            <person name="Lipzen A."/>
            <person name="Lundell T."/>
            <person name="Morin E."/>
            <person name="Murat C."/>
            <person name="Riley R."/>
            <person name="Ohm R."/>
            <person name="Sun H."/>
            <person name="Tunlid A."/>
            <person name="Henrissat B."/>
            <person name="Grigoriev I.V."/>
            <person name="Hibbett D.S."/>
            <person name="Martin F."/>
        </authorList>
    </citation>
    <scope>NUCLEOTIDE SEQUENCE [LARGE SCALE GENOMIC DNA]</scope>
    <source>
        <strain evidence="1 2">Koide BX008</strain>
    </source>
</reference>
<dbReference type="Proteomes" id="UP000054549">
    <property type="component" value="Unassembled WGS sequence"/>
</dbReference>
<evidence type="ECO:0000313" key="1">
    <source>
        <dbReference type="EMBL" id="KIL59200.1"/>
    </source>
</evidence>
<name>A0A0C2S8S6_AMAMK</name>